<accession>A0AAN9S4J2</accession>
<sequence length="71" mass="8246">MIHTCILLFFFIDKNCSLIIDDQIFSYTVYPSFGKGGSKKMEEKKMERRKNKQNSDSLLSSGGKRIRPRLV</sequence>
<organism evidence="3 4">
    <name type="scientific">Psophocarpus tetragonolobus</name>
    <name type="common">Winged bean</name>
    <name type="synonym">Dolichos tetragonolobus</name>
    <dbReference type="NCBI Taxonomy" id="3891"/>
    <lineage>
        <taxon>Eukaryota</taxon>
        <taxon>Viridiplantae</taxon>
        <taxon>Streptophyta</taxon>
        <taxon>Embryophyta</taxon>
        <taxon>Tracheophyta</taxon>
        <taxon>Spermatophyta</taxon>
        <taxon>Magnoliopsida</taxon>
        <taxon>eudicotyledons</taxon>
        <taxon>Gunneridae</taxon>
        <taxon>Pentapetalae</taxon>
        <taxon>rosids</taxon>
        <taxon>fabids</taxon>
        <taxon>Fabales</taxon>
        <taxon>Fabaceae</taxon>
        <taxon>Papilionoideae</taxon>
        <taxon>50 kb inversion clade</taxon>
        <taxon>NPAAA clade</taxon>
        <taxon>indigoferoid/millettioid clade</taxon>
        <taxon>Phaseoleae</taxon>
        <taxon>Psophocarpus</taxon>
    </lineage>
</organism>
<keyword evidence="2" id="KW-0732">Signal</keyword>
<keyword evidence="4" id="KW-1185">Reference proteome</keyword>
<feature type="region of interest" description="Disordered" evidence="1">
    <location>
        <begin position="32"/>
        <end position="71"/>
    </location>
</feature>
<protein>
    <submittedName>
        <fullName evidence="3">Uncharacterized protein</fullName>
    </submittedName>
</protein>
<comment type="caution">
    <text evidence="3">The sequence shown here is derived from an EMBL/GenBank/DDBJ whole genome shotgun (WGS) entry which is preliminary data.</text>
</comment>
<evidence type="ECO:0000313" key="3">
    <source>
        <dbReference type="EMBL" id="KAK7389117.1"/>
    </source>
</evidence>
<feature type="chain" id="PRO_5042849889" evidence="2">
    <location>
        <begin position="18"/>
        <end position="71"/>
    </location>
</feature>
<dbReference type="Proteomes" id="UP001386955">
    <property type="component" value="Unassembled WGS sequence"/>
</dbReference>
<dbReference type="EMBL" id="JAYMYS010000006">
    <property type="protein sequence ID" value="KAK7389117.1"/>
    <property type="molecule type" value="Genomic_DNA"/>
</dbReference>
<reference evidence="3 4" key="1">
    <citation type="submission" date="2024-01" db="EMBL/GenBank/DDBJ databases">
        <title>The genomes of 5 underutilized Papilionoideae crops provide insights into root nodulation and disease resistanc.</title>
        <authorList>
            <person name="Jiang F."/>
        </authorList>
    </citation>
    <scope>NUCLEOTIDE SEQUENCE [LARGE SCALE GENOMIC DNA]</scope>
    <source>
        <strain evidence="3">DUOXIRENSHENG_FW03</strain>
        <tissue evidence="3">Leaves</tissue>
    </source>
</reference>
<proteinExistence type="predicted"/>
<name>A0AAN9S4J2_PSOTE</name>
<evidence type="ECO:0000313" key="4">
    <source>
        <dbReference type="Proteomes" id="UP001386955"/>
    </source>
</evidence>
<gene>
    <name evidence="3" type="ORF">VNO78_23949</name>
</gene>
<evidence type="ECO:0000256" key="2">
    <source>
        <dbReference type="SAM" id="SignalP"/>
    </source>
</evidence>
<evidence type="ECO:0000256" key="1">
    <source>
        <dbReference type="SAM" id="MobiDB-lite"/>
    </source>
</evidence>
<dbReference type="AlphaFoldDB" id="A0AAN9S4J2"/>
<feature type="signal peptide" evidence="2">
    <location>
        <begin position="1"/>
        <end position="17"/>
    </location>
</feature>